<organism evidence="2 3">
    <name type="scientific">Candidatus Fervidibacter japonicus</name>
    <dbReference type="NCBI Taxonomy" id="2035412"/>
    <lineage>
        <taxon>Bacteria</taxon>
        <taxon>Candidatus Fervidibacterota</taxon>
        <taxon>Candidatus Fervidibacter</taxon>
    </lineage>
</organism>
<sequence>MNTKMRLPNADKARVDRRKLTDYLLSETHPVGRFKAKFFAELSFNQANPEQLEEQLLVIARNEPVVEVVNSPFGTKYIVDGRISTPSGKEALIRTIWLIEHGSDEPRFVTAYPASRKVKE</sequence>
<dbReference type="EMBL" id="BEHT01000039">
    <property type="protein sequence ID" value="GBC99828.1"/>
    <property type="molecule type" value="Genomic_DNA"/>
</dbReference>
<comment type="caution">
    <text evidence="2">The sequence shown here is derived from an EMBL/GenBank/DDBJ whole genome shotgun (WGS) entry which is preliminary data.</text>
</comment>
<name>A0A2H5XF57_9BACT</name>
<evidence type="ECO:0000313" key="2">
    <source>
        <dbReference type="EMBL" id="GBC99828.1"/>
    </source>
</evidence>
<proteinExistence type="predicted"/>
<feature type="domain" description="DUF6883" evidence="1">
    <location>
        <begin position="6"/>
        <end position="114"/>
    </location>
</feature>
<dbReference type="Proteomes" id="UP000236173">
    <property type="component" value="Unassembled WGS sequence"/>
</dbReference>
<dbReference type="InterPro" id="IPR049250">
    <property type="entry name" value="DUF6883"/>
</dbReference>
<dbReference type="AlphaFoldDB" id="A0A2H5XF57"/>
<evidence type="ECO:0000259" key="1">
    <source>
        <dbReference type="Pfam" id="PF21814"/>
    </source>
</evidence>
<accession>A0A2H5XF57</accession>
<dbReference type="Pfam" id="PF21814">
    <property type="entry name" value="DUF6883"/>
    <property type="match status" value="1"/>
</dbReference>
<protein>
    <recommendedName>
        <fullName evidence="1">DUF6883 domain-containing protein</fullName>
    </recommendedName>
</protein>
<reference evidence="3" key="1">
    <citation type="submission" date="2017-09" db="EMBL/GenBank/DDBJ databases">
        <title>Metaegenomics of thermophilic ammonia-oxidizing enrichment culture.</title>
        <authorList>
            <person name="Kato S."/>
            <person name="Suzuki K."/>
        </authorList>
    </citation>
    <scope>NUCLEOTIDE SEQUENCE [LARGE SCALE GENOMIC DNA]</scope>
</reference>
<gene>
    <name evidence="2" type="ORF">HRbin17_02359</name>
</gene>
<evidence type="ECO:0000313" key="3">
    <source>
        <dbReference type="Proteomes" id="UP000236173"/>
    </source>
</evidence>